<proteinExistence type="inferred from homology"/>
<comment type="function">
    <text evidence="5">The purine nucleoside phosphorylases catalyze the phosphorolytic breakdown of the N-glycosidic bond in the beta-(deoxy)ribonucleoside molecules, with the formation of the corresponding free purine bases and pentose-1-phosphate.</text>
</comment>
<dbReference type="PANTHER" id="PTHR11904">
    <property type="entry name" value="METHYLTHIOADENOSINE/PURINE NUCLEOSIDE PHOSPHORYLASE"/>
    <property type="match status" value="1"/>
</dbReference>
<evidence type="ECO:0000256" key="4">
    <source>
        <dbReference type="ARBA" id="ARBA00022679"/>
    </source>
</evidence>
<accession>A0A2H1YJQ1</accession>
<dbReference type="PANTHER" id="PTHR11904:SF9">
    <property type="entry name" value="PURINE NUCLEOSIDE PHOSPHORYLASE-RELATED"/>
    <property type="match status" value="1"/>
</dbReference>
<keyword evidence="3 5" id="KW-0328">Glycosyltransferase</keyword>
<dbReference type="GO" id="GO:0004731">
    <property type="term" value="F:purine-nucleoside phosphorylase activity"/>
    <property type="evidence" value="ECO:0007669"/>
    <property type="project" value="UniProtKB-EC"/>
</dbReference>
<keyword evidence="8" id="KW-1185">Reference proteome</keyword>
<keyword evidence="4 5" id="KW-0808">Transferase</keyword>
<dbReference type="InterPro" id="IPR035994">
    <property type="entry name" value="Nucleoside_phosphorylase_sf"/>
</dbReference>
<evidence type="ECO:0000256" key="1">
    <source>
        <dbReference type="ARBA" id="ARBA00005058"/>
    </source>
</evidence>
<gene>
    <name evidence="7" type="ORF">TNO020_70034</name>
</gene>
<dbReference type="UniPathway" id="UPA00606"/>
<dbReference type="EC" id="2.4.2.1" evidence="5"/>
<reference evidence="8" key="1">
    <citation type="submission" date="2017-11" db="EMBL/GenBank/DDBJ databases">
        <authorList>
            <person name="Duchaud E."/>
        </authorList>
    </citation>
    <scope>NUCLEOTIDE SEQUENCE [LARGE SCALE GENOMIC DNA]</scope>
    <source>
        <strain evidence="8">Tenacibaculum sp. TNO020</strain>
    </source>
</reference>
<dbReference type="Pfam" id="PF01048">
    <property type="entry name" value="PNP_UDP_1"/>
    <property type="match status" value="1"/>
</dbReference>
<dbReference type="InterPro" id="IPR000845">
    <property type="entry name" value="Nucleoside_phosphorylase_d"/>
</dbReference>
<dbReference type="GO" id="GO:0009116">
    <property type="term" value="P:nucleoside metabolic process"/>
    <property type="evidence" value="ECO:0007669"/>
    <property type="project" value="InterPro"/>
</dbReference>
<evidence type="ECO:0000256" key="2">
    <source>
        <dbReference type="ARBA" id="ARBA00006751"/>
    </source>
</evidence>
<dbReference type="EMBL" id="OENF01000042">
    <property type="protein sequence ID" value="SOS75729.1"/>
    <property type="molecule type" value="Genomic_DNA"/>
</dbReference>
<evidence type="ECO:0000259" key="6">
    <source>
        <dbReference type="Pfam" id="PF01048"/>
    </source>
</evidence>
<dbReference type="NCBIfam" id="NF006054">
    <property type="entry name" value="PRK08202.1"/>
    <property type="match status" value="1"/>
</dbReference>
<evidence type="ECO:0000313" key="7">
    <source>
        <dbReference type="EMBL" id="SOS75729.1"/>
    </source>
</evidence>
<feature type="domain" description="Nucleoside phosphorylase" evidence="6">
    <location>
        <begin position="34"/>
        <end position="279"/>
    </location>
</feature>
<organism evidence="7 8">
    <name type="scientific">Tenacibaculum piscium</name>
    <dbReference type="NCBI Taxonomy" id="1458515"/>
    <lineage>
        <taxon>Bacteria</taxon>
        <taxon>Pseudomonadati</taxon>
        <taxon>Bacteroidota</taxon>
        <taxon>Flavobacteriia</taxon>
        <taxon>Flavobacteriales</taxon>
        <taxon>Flavobacteriaceae</taxon>
        <taxon>Tenacibaculum</taxon>
    </lineage>
</organism>
<comment type="pathway">
    <text evidence="1 5">Purine metabolism; purine nucleoside salvage.</text>
</comment>
<dbReference type="CDD" id="cd09009">
    <property type="entry name" value="PNP-EcPNPII_like"/>
    <property type="match status" value="1"/>
</dbReference>
<protein>
    <recommendedName>
        <fullName evidence="5">Purine nucleoside phosphorylase</fullName>
        <ecNumber evidence="5">2.4.2.1</ecNumber>
    </recommendedName>
    <alternativeName>
        <fullName evidence="5">Inosine-guanosine phosphorylase</fullName>
    </alternativeName>
</protein>
<evidence type="ECO:0000256" key="5">
    <source>
        <dbReference type="PIRNR" id="PIRNR000477"/>
    </source>
</evidence>
<dbReference type="PIRSF" id="PIRSF000477">
    <property type="entry name" value="PurNPase"/>
    <property type="match status" value="1"/>
</dbReference>
<evidence type="ECO:0000313" key="8">
    <source>
        <dbReference type="Proteomes" id="UP000234211"/>
    </source>
</evidence>
<evidence type="ECO:0000256" key="3">
    <source>
        <dbReference type="ARBA" id="ARBA00022676"/>
    </source>
</evidence>
<comment type="similarity">
    <text evidence="2 5">Belongs to the PNP/MTAP phosphorylase family.</text>
</comment>
<dbReference type="Proteomes" id="UP000234211">
    <property type="component" value="Unassembled WGS sequence"/>
</dbReference>
<sequence>MLAKINNHQQKMKKKQLQETKAYLIANGIINPEIGIVLGTGLGQLINEIDIEKEILYTEIPHFPQTTVESHSGKLIYGTLSGKKVLVMAGRFHIYEGYNLWEVTYGIRTMHDLGIKNLLISNAAGAINLTYKKGDLMLLEDHLNLQGGSPLAFKGANNFGNIFADMLQPYAKKINDLFKEIAIENNIQLHQGTYASVVGPQLETKAEYRMLQILEADAVGMSTVPEVIVAKQLNLPCAAISVLTDECNPKNLHPVNITEIISVAKKAEPKMIILFKEILYKL</sequence>
<dbReference type="AlphaFoldDB" id="A0A2H1YJQ1"/>
<dbReference type="NCBIfam" id="TIGR01697">
    <property type="entry name" value="PNPH-PUNA-XAPA"/>
    <property type="match status" value="1"/>
</dbReference>
<dbReference type="InterPro" id="IPR011268">
    <property type="entry name" value="Purine_phosphorylase"/>
</dbReference>
<dbReference type="SUPFAM" id="SSF53167">
    <property type="entry name" value="Purine and uridine phosphorylases"/>
    <property type="match status" value="1"/>
</dbReference>
<dbReference type="GO" id="GO:0005737">
    <property type="term" value="C:cytoplasm"/>
    <property type="evidence" value="ECO:0007669"/>
    <property type="project" value="TreeGrafter"/>
</dbReference>
<name>A0A2H1YJQ1_9FLAO</name>
<dbReference type="Gene3D" id="3.40.50.1580">
    <property type="entry name" value="Nucleoside phosphorylase domain"/>
    <property type="match status" value="1"/>
</dbReference>